<organism evidence="10 11">
    <name type="scientific">Dialister micraerophilus UPII 345-E</name>
    <dbReference type="NCBI Taxonomy" id="910314"/>
    <lineage>
        <taxon>Bacteria</taxon>
        <taxon>Bacillati</taxon>
        <taxon>Bacillota</taxon>
        <taxon>Negativicutes</taxon>
        <taxon>Veillonellales</taxon>
        <taxon>Veillonellaceae</taxon>
        <taxon>Dialister</taxon>
    </lineage>
</organism>
<protein>
    <submittedName>
        <fullName evidence="10">ABC transporter, ATP-binding protein</fullName>
        <ecNumber evidence="10">3.6.3.-</ecNumber>
    </submittedName>
</protein>
<evidence type="ECO:0000256" key="4">
    <source>
        <dbReference type="ARBA" id="ARBA00022475"/>
    </source>
</evidence>
<evidence type="ECO:0000256" key="6">
    <source>
        <dbReference type="ARBA" id="ARBA00022840"/>
    </source>
</evidence>
<dbReference type="Pfam" id="PF00005">
    <property type="entry name" value="ABC_tran"/>
    <property type="match status" value="1"/>
</dbReference>
<keyword evidence="3" id="KW-0813">Transport</keyword>
<evidence type="ECO:0000256" key="5">
    <source>
        <dbReference type="ARBA" id="ARBA00022741"/>
    </source>
</evidence>
<evidence type="ECO:0000313" key="11">
    <source>
        <dbReference type="Proteomes" id="UP000004594"/>
    </source>
</evidence>
<dbReference type="InterPro" id="IPR050086">
    <property type="entry name" value="MetN_ABC_transporter-like"/>
</dbReference>
<dbReference type="GO" id="GO:0016887">
    <property type="term" value="F:ATP hydrolysis activity"/>
    <property type="evidence" value="ECO:0007669"/>
    <property type="project" value="InterPro"/>
</dbReference>
<dbReference type="OrthoDB" id="9780431at2"/>
<dbReference type="GO" id="GO:0015424">
    <property type="term" value="F:ABC-type amino acid transporter activity"/>
    <property type="evidence" value="ECO:0007669"/>
    <property type="project" value="InterPro"/>
</dbReference>
<evidence type="ECO:0000259" key="9">
    <source>
        <dbReference type="PROSITE" id="PS50893"/>
    </source>
</evidence>
<comment type="caution">
    <text evidence="10">The sequence shown here is derived from an EMBL/GenBank/DDBJ whole genome shotgun (WGS) entry which is preliminary data.</text>
</comment>
<dbReference type="Proteomes" id="UP000004594">
    <property type="component" value="Unassembled WGS sequence"/>
</dbReference>
<dbReference type="GO" id="GO:0005524">
    <property type="term" value="F:ATP binding"/>
    <property type="evidence" value="ECO:0007669"/>
    <property type="project" value="UniProtKB-KW"/>
</dbReference>
<evidence type="ECO:0000256" key="1">
    <source>
        <dbReference type="ARBA" id="ARBA00004202"/>
    </source>
</evidence>
<reference evidence="10 11" key="1">
    <citation type="submission" date="2010-11" db="EMBL/GenBank/DDBJ databases">
        <authorList>
            <person name="Durkin A.S."/>
            <person name="Madupu R."/>
            <person name="Torralba M."/>
            <person name="Gillis M."/>
            <person name="Methe B."/>
            <person name="Sutton G."/>
            <person name="Nelson K.E."/>
        </authorList>
    </citation>
    <scope>NUCLEOTIDE SEQUENCE [LARGE SCALE GENOMIC DNA]</scope>
    <source>
        <strain evidence="10 11">UPII 345-E</strain>
    </source>
</reference>
<dbReference type="SUPFAM" id="SSF52540">
    <property type="entry name" value="P-loop containing nucleoside triphosphate hydrolases"/>
    <property type="match status" value="1"/>
</dbReference>
<dbReference type="PROSITE" id="PS00211">
    <property type="entry name" value="ABC_TRANSPORTER_1"/>
    <property type="match status" value="1"/>
</dbReference>
<dbReference type="SMART" id="SM00382">
    <property type="entry name" value="AAA"/>
    <property type="match status" value="1"/>
</dbReference>
<evidence type="ECO:0000256" key="2">
    <source>
        <dbReference type="ARBA" id="ARBA00005417"/>
    </source>
</evidence>
<evidence type="ECO:0000256" key="7">
    <source>
        <dbReference type="ARBA" id="ARBA00022970"/>
    </source>
</evidence>
<keyword evidence="8" id="KW-0472">Membrane</keyword>
<dbReference type="InterPro" id="IPR027417">
    <property type="entry name" value="P-loop_NTPase"/>
</dbReference>
<proteinExistence type="inferred from homology"/>
<dbReference type="PANTHER" id="PTHR43166:SF9">
    <property type="entry name" value="GLUTAMATE_ASPARTATE IMPORT ATP-BINDING PROTEIN GLTL"/>
    <property type="match status" value="1"/>
</dbReference>
<comment type="similarity">
    <text evidence="2">Belongs to the ABC transporter superfamily.</text>
</comment>
<gene>
    <name evidence="10" type="primary">glnQ</name>
    <name evidence="10" type="ORF">HMPREF9220_0943</name>
</gene>
<comment type="subcellular location">
    <subcellularLocation>
        <location evidence="1">Cell membrane</location>
        <topology evidence="1">Peripheral membrane protein</topology>
    </subcellularLocation>
</comment>
<dbReference type="AlphaFoldDB" id="E4L8X3"/>
<name>E4L8X3_9FIRM</name>
<feature type="domain" description="ABC transporter" evidence="9">
    <location>
        <begin position="8"/>
        <end position="241"/>
    </location>
</feature>
<dbReference type="eggNOG" id="COG1126">
    <property type="taxonomic scope" value="Bacteria"/>
</dbReference>
<evidence type="ECO:0000313" key="10">
    <source>
        <dbReference type="EMBL" id="EFR42818.1"/>
    </source>
</evidence>
<keyword evidence="5" id="KW-0547">Nucleotide-binding</keyword>
<dbReference type="PROSITE" id="PS50893">
    <property type="entry name" value="ABC_TRANSPORTER_2"/>
    <property type="match status" value="1"/>
</dbReference>
<keyword evidence="4" id="KW-1003">Cell membrane</keyword>
<keyword evidence="6 10" id="KW-0067">ATP-binding</keyword>
<evidence type="ECO:0000256" key="3">
    <source>
        <dbReference type="ARBA" id="ARBA00022448"/>
    </source>
</evidence>
<dbReference type="GO" id="GO:0005886">
    <property type="term" value="C:plasma membrane"/>
    <property type="evidence" value="ECO:0007669"/>
    <property type="project" value="UniProtKB-SubCell"/>
</dbReference>
<sequence length="245" mass="26978">MEATKTLINVNHISKSFENTSVLNDISLKVNEGEVVVIIGPSGSGKSTLLRCINGLETPTTGIITFDDMPLNGEENINAVRTEVGMVFQRFNLFPHMSVIKNLMLAPMKVRGLSKEEAYTRGMNLLKKVGLQDKENAKPSQLSGGQQQRVAIARALAMKPKALLFDEPTSALDPEMVHEVLDVMKEVANEGMTMVVVTHEMGFAREVATRAVFIDHGIIVEEGEPNNLFKSPKEERTKAFLSQVL</sequence>
<dbReference type="EMBL" id="AENT01000016">
    <property type="protein sequence ID" value="EFR42818.1"/>
    <property type="molecule type" value="Genomic_DNA"/>
</dbReference>
<evidence type="ECO:0000256" key="8">
    <source>
        <dbReference type="ARBA" id="ARBA00023136"/>
    </source>
</evidence>
<dbReference type="FunFam" id="3.40.50.300:FF:000020">
    <property type="entry name" value="Amino acid ABC transporter ATP-binding component"/>
    <property type="match status" value="1"/>
</dbReference>
<dbReference type="InterPro" id="IPR003593">
    <property type="entry name" value="AAA+_ATPase"/>
</dbReference>
<dbReference type="RefSeq" id="WP_007554579.1">
    <property type="nucleotide sequence ID" value="NZ_AENT01000016.1"/>
</dbReference>
<dbReference type="PANTHER" id="PTHR43166">
    <property type="entry name" value="AMINO ACID IMPORT ATP-BINDING PROTEIN"/>
    <property type="match status" value="1"/>
</dbReference>
<dbReference type="PIRSF" id="PIRSF039085">
    <property type="entry name" value="ABC_ATPase_HisP"/>
    <property type="match status" value="1"/>
</dbReference>
<accession>E4L8X3</accession>
<dbReference type="InterPro" id="IPR030679">
    <property type="entry name" value="ABC_ATPase_HisP-typ"/>
</dbReference>
<dbReference type="InterPro" id="IPR017871">
    <property type="entry name" value="ABC_transporter-like_CS"/>
</dbReference>
<dbReference type="Gene3D" id="3.40.50.300">
    <property type="entry name" value="P-loop containing nucleotide triphosphate hydrolases"/>
    <property type="match status" value="1"/>
</dbReference>
<keyword evidence="10" id="KW-0378">Hydrolase</keyword>
<dbReference type="EC" id="3.6.3.-" evidence="10"/>
<dbReference type="InterPro" id="IPR003439">
    <property type="entry name" value="ABC_transporter-like_ATP-bd"/>
</dbReference>
<dbReference type="CDD" id="cd03262">
    <property type="entry name" value="ABC_HisP_GlnQ"/>
    <property type="match status" value="1"/>
</dbReference>
<keyword evidence="7" id="KW-0029">Amino-acid transport</keyword>